<evidence type="ECO:0000313" key="5">
    <source>
        <dbReference type="EMBL" id="CAI3971530.1"/>
    </source>
</evidence>
<evidence type="ECO:0000256" key="2">
    <source>
        <dbReference type="SAM" id="MobiDB-lite"/>
    </source>
</evidence>
<dbReference type="InterPro" id="IPR030673">
    <property type="entry name" value="PyroPPase_GppA_Ppx"/>
</dbReference>
<keyword evidence="8" id="KW-1185">Reference proteome</keyword>
<dbReference type="CDD" id="cd24054">
    <property type="entry name" value="ASKHA_NBD_AaPPX-GppA_MtPPX2-like"/>
    <property type="match status" value="1"/>
</dbReference>
<accession>A0A9P1BFM8</accession>
<reference evidence="7 8" key="2">
    <citation type="submission" date="2024-05" db="EMBL/GenBank/DDBJ databases">
        <authorList>
            <person name="Chen Y."/>
            <person name="Shah S."/>
            <person name="Dougan E. K."/>
            <person name="Thang M."/>
            <person name="Chan C."/>
        </authorList>
    </citation>
    <scope>NUCLEOTIDE SEQUENCE [LARGE SCALE GENOMIC DNA]</scope>
</reference>
<feature type="domain" description="Ppx/GppA phosphatase C-terminal" evidence="4">
    <location>
        <begin position="330"/>
        <end position="483"/>
    </location>
</feature>
<dbReference type="Proteomes" id="UP001152797">
    <property type="component" value="Unassembled WGS sequence"/>
</dbReference>
<organism evidence="5">
    <name type="scientific">Cladocopium goreaui</name>
    <dbReference type="NCBI Taxonomy" id="2562237"/>
    <lineage>
        <taxon>Eukaryota</taxon>
        <taxon>Sar</taxon>
        <taxon>Alveolata</taxon>
        <taxon>Dinophyceae</taxon>
        <taxon>Suessiales</taxon>
        <taxon>Symbiodiniaceae</taxon>
        <taxon>Cladocopium</taxon>
    </lineage>
</organism>
<dbReference type="Gene3D" id="3.30.420.150">
    <property type="entry name" value="Exopolyphosphatase. Domain 2"/>
    <property type="match status" value="1"/>
</dbReference>
<name>A0A9P1BFM8_9DINO</name>
<dbReference type="PIRSF" id="PIRSF001267">
    <property type="entry name" value="Pyrophosphatase_GppA_Ppx"/>
    <property type="match status" value="1"/>
</dbReference>
<dbReference type="InterPro" id="IPR048950">
    <property type="entry name" value="Ppx_GppA_C"/>
</dbReference>
<evidence type="ECO:0000313" key="7">
    <source>
        <dbReference type="EMBL" id="CAL4758842.1"/>
    </source>
</evidence>
<dbReference type="PANTHER" id="PTHR30005">
    <property type="entry name" value="EXOPOLYPHOSPHATASE"/>
    <property type="match status" value="1"/>
</dbReference>
<dbReference type="InterPro" id="IPR003695">
    <property type="entry name" value="Ppx_GppA_N"/>
</dbReference>
<proteinExistence type="predicted"/>
<comment type="caution">
    <text evidence="5">The sequence shown here is derived from an EMBL/GenBank/DDBJ whole genome shotgun (WGS) entry which is preliminary data.</text>
</comment>
<dbReference type="SUPFAM" id="SSF53067">
    <property type="entry name" value="Actin-like ATPase domain"/>
    <property type="match status" value="2"/>
</dbReference>
<dbReference type="Pfam" id="PF02541">
    <property type="entry name" value="Ppx-GppA"/>
    <property type="match status" value="1"/>
</dbReference>
<feature type="domain" description="Ppx/GppA phosphatase N-terminal" evidence="3">
    <location>
        <begin position="36"/>
        <end position="317"/>
    </location>
</feature>
<dbReference type="EMBL" id="CAMXCT030000001">
    <property type="protein sequence ID" value="CAL4759390.1"/>
    <property type="molecule type" value="Genomic_DNA"/>
</dbReference>
<evidence type="ECO:0000313" key="8">
    <source>
        <dbReference type="Proteomes" id="UP001152797"/>
    </source>
</evidence>
<evidence type="ECO:0000313" key="6">
    <source>
        <dbReference type="EMBL" id="CAI3972078.1"/>
    </source>
</evidence>
<dbReference type="EMBL" id="CAMXCT030000001">
    <property type="protein sequence ID" value="CAL4758842.1"/>
    <property type="molecule type" value="Genomic_DNA"/>
</dbReference>
<dbReference type="PANTHER" id="PTHR30005:SF0">
    <property type="entry name" value="RETROGRADE REGULATION PROTEIN 2"/>
    <property type="match status" value="1"/>
</dbReference>
<feature type="region of interest" description="Disordered" evidence="2">
    <location>
        <begin position="520"/>
        <end position="541"/>
    </location>
</feature>
<dbReference type="EMBL" id="CAMXCT010000001">
    <property type="protein sequence ID" value="CAI3972078.1"/>
    <property type="molecule type" value="Genomic_DNA"/>
</dbReference>
<dbReference type="SUPFAM" id="SSF109604">
    <property type="entry name" value="HD-domain/PDEase-like"/>
    <property type="match status" value="1"/>
</dbReference>
<sequence length="541" mass="59555">MSQRQTLLSPELAQRLAAIDIGTNSIRLIIAEPLTDGGYRVLDDERESTRLGKNLSATGHLDPDAVDRSMATLKRMKLIAEGYQVRQMRVIATSAVREADDGEAFCQRAKEELDLEIEVITAETEARLAFLGITRSFDLTGKNVAVADIGGGSTELVLASGNFIEAIQATQLGAVRMTERYGGDGAWSAEAYKQLQEAIDQELQRGLKHVPFPPYLLIGSGGTFTTLASILMASKGQDGLPVRGYQVTRAEVSHLVARLRKMNSKMRRSVPGLGPDRADIIVAGLAIIDRIMRHFRLNLLQVHSGGVRDGLLLSLVDESRGGSKDDPHDRQAVIERFAAACGVEVKHAKHVAKLACSILQQLSHIFDVSEADTPLLDAAAQLQDVGYLINYDRHHKHSYHLILNSNLSGFRPHELEMVANLARYHRGARPKKKHANFNQLNASDRRRVEQLASILRVAGGLDRSHSQLVDAVEIVPRKRHIELLVHCDQYPEVDIWGARRRAPLFERVFGVTLGVRWAGPAPQHPESTTADSSLDAVDHSA</sequence>
<dbReference type="EMBL" id="CAMXCT010000001">
    <property type="protein sequence ID" value="CAI3971530.1"/>
    <property type="molecule type" value="Genomic_DNA"/>
</dbReference>
<protein>
    <submittedName>
        <fullName evidence="7">Exopolyphosphatase (ExopolyPase)</fullName>
    </submittedName>
</protein>
<evidence type="ECO:0000259" key="3">
    <source>
        <dbReference type="Pfam" id="PF02541"/>
    </source>
</evidence>
<dbReference type="Gene3D" id="3.30.420.40">
    <property type="match status" value="1"/>
</dbReference>
<dbReference type="InterPro" id="IPR050273">
    <property type="entry name" value="GppA/Ppx_hydrolase"/>
</dbReference>
<dbReference type="Gene3D" id="1.10.3210.10">
    <property type="entry name" value="Hypothetical protein af1432"/>
    <property type="match status" value="1"/>
</dbReference>
<dbReference type="EMBL" id="CAMXCT020000001">
    <property type="protein sequence ID" value="CAL1125453.1"/>
    <property type="molecule type" value="Genomic_DNA"/>
</dbReference>
<evidence type="ECO:0000259" key="4">
    <source>
        <dbReference type="Pfam" id="PF21447"/>
    </source>
</evidence>
<reference evidence="5" key="1">
    <citation type="submission" date="2022-10" db="EMBL/GenBank/DDBJ databases">
        <authorList>
            <person name="Chen Y."/>
            <person name="Dougan E. K."/>
            <person name="Chan C."/>
            <person name="Rhodes N."/>
            <person name="Thang M."/>
        </authorList>
    </citation>
    <scope>NUCLEOTIDE SEQUENCE</scope>
</reference>
<dbReference type="OrthoDB" id="446927at2759"/>
<dbReference type="AlphaFoldDB" id="A0A9P1BFM8"/>
<dbReference type="Pfam" id="PF21447">
    <property type="entry name" value="Ppx-GppA_III"/>
    <property type="match status" value="1"/>
</dbReference>
<dbReference type="EMBL" id="CAMXCT020000001">
    <property type="protein sequence ID" value="CAL1124905.1"/>
    <property type="molecule type" value="Genomic_DNA"/>
</dbReference>
<gene>
    <name evidence="5" type="ORF">C1SCF055_LOCUS120</name>
    <name evidence="6" type="ORF">C1SCF055_LOCUS668</name>
</gene>
<dbReference type="InterPro" id="IPR043129">
    <property type="entry name" value="ATPase_NBD"/>
</dbReference>
<evidence type="ECO:0000256" key="1">
    <source>
        <dbReference type="ARBA" id="ARBA00022801"/>
    </source>
</evidence>
<dbReference type="GO" id="GO:0016462">
    <property type="term" value="F:pyrophosphatase activity"/>
    <property type="evidence" value="ECO:0007669"/>
    <property type="project" value="TreeGrafter"/>
</dbReference>
<keyword evidence="1" id="KW-0378">Hydrolase</keyword>